<organism evidence="2 3">
    <name type="scientific">Leishmania enriettii</name>
    <dbReference type="NCBI Taxonomy" id="5663"/>
    <lineage>
        <taxon>Eukaryota</taxon>
        <taxon>Discoba</taxon>
        <taxon>Euglenozoa</taxon>
        <taxon>Kinetoplastea</taxon>
        <taxon>Metakinetoplastina</taxon>
        <taxon>Trypanosomatida</taxon>
        <taxon>Trypanosomatidae</taxon>
        <taxon>Leishmaniinae</taxon>
        <taxon>Leishmania</taxon>
    </lineage>
</organism>
<name>A0A836KLL9_LEIEN</name>
<feature type="region of interest" description="Disordered" evidence="1">
    <location>
        <begin position="1152"/>
        <end position="1188"/>
    </location>
</feature>
<dbReference type="Pfam" id="PF12739">
    <property type="entry name" value="TRAPPC-Trs85"/>
    <property type="match status" value="1"/>
</dbReference>
<feature type="compositionally biased region" description="Low complexity" evidence="1">
    <location>
        <begin position="858"/>
        <end position="869"/>
    </location>
</feature>
<dbReference type="KEGG" id="lenr:94172470"/>
<feature type="region of interest" description="Disordered" evidence="1">
    <location>
        <begin position="2138"/>
        <end position="2181"/>
    </location>
</feature>
<evidence type="ECO:0000313" key="3">
    <source>
        <dbReference type="Proteomes" id="UP000674179"/>
    </source>
</evidence>
<feature type="region of interest" description="Disordered" evidence="1">
    <location>
        <begin position="2090"/>
        <end position="2112"/>
    </location>
</feature>
<dbReference type="InterPro" id="IPR024420">
    <property type="entry name" value="TRAPP_III_complex_Trs85"/>
</dbReference>
<feature type="compositionally biased region" description="Low complexity" evidence="1">
    <location>
        <begin position="1672"/>
        <end position="1691"/>
    </location>
</feature>
<dbReference type="GO" id="GO:1990072">
    <property type="term" value="C:TRAPPIII protein complex"/>
    <property type="evidence" value="ECO:0007669"/>
    <property type="project" value="TreeGrafter"/>
</dbReference>
<dbReference type="OrthoDB" id="437922at2759"/>
<dbReference type="EMBL" id="JAFHKP010000025">
    <property type="protein sequence ID" value="KAG5477562.1"/>
    <property type="molecule type" value="Genomic_DNA"/>
</dbReference>
<sequence>MSLEDWVEQRYAHPVVVVESSAGADAICARNGMDLIHLLRLHSVYMGGPLYARTGDRSDPVVCNKFGIRLMRTECVRDVAVSQVARHTRRLLRNASAIDLAYGEQLDAALRDVVASNRSRFDGSLPRPVRPSQPSAASSSFAPSRAIGGPETVSTLLERAYPTWHRAFVRDFHSLVRCSSFDTIDYPIGALFAAATTENGGVEGILQVFRAQARRIQELSASLPGMDTELHQYYLILHDNTSPQSPSLNTARQVLTAVQQLYGTNYCALIKLNSVVDPRTVKNLDPSMWIEASPAVMDVPSADALHKAAAQAAATAASSTVTAPSSPNVTNTSPLSGAASPTGSAAAAAARTSTLSFRTLHSTCGTWPNSDTAIVTGCYMSPEDVEEVRSVMTYYLSQSLFKFVERRLRMLDMSVQDRRTTTLGKMAAWFKGRDDARPRTAEVVNTPNGFDSSVLPKYVAHSLEMQMRHCGDLSLALHDLKGAISYYRMCIEELLETLALRPYNRPLIAACQEGIGVALLLQGKLAPQSLTPWYTGATSATQRVSSQTNRWEVAWNDYLAAGTQTYAVRLAFLLYESSRVRTPPMLDRCRAILMHLQQSGILHRQNLLNGVVNDMLAGIAAFTNPPFPAGLAVPPPIPRDYPVYMNLRGFARRLQQAGALYSSDNSLEQALRCYLRVLELLRAIDPQETWKTLAEHLYLTAGHLYTQMGQDVRGIALVSAAVAQGTPLYRNPATAQQAFEGFWAQQKRVLSGMGYALCPHMPMPRILRSSFHVDHNYYSTDTLTDDAARRMSEATAETEWRGMEKHLKKNYTETVLRAHTRYRFPAFQEGGKDNGSGAAHGRRGQCDQCGHDGSSSTANNGDGYNAAADARGRVSSPPAGVRKDDYMFTAAGAASGSSAQTPRHYTIAKAEPLVISFIMENTIGCPIEATELTLLYLDCTSPEQLWKGSTAQTVRLGAGARQRVSLSFDPLSEGEYAIIGLSWCLLDQEGYYYFATRDSRPGCPESLYEYAIENPMPSLDAPENIHVSVTPSKARVTASFLPPLPEHLYDGEYFHTNLIVRNTSAQQDAAYVVLQRSPAASHLMYIEEFGRLQNLKREASLLLAEHLKAQETRTFAVTIRAQHRCGDTALQNTPNSFFLLLGYLPGPLPVPEKLPPPLSTNSPELDAVHTPPQTESSPGSATASPTSALHEQFLCPTAAVAAYKASGEPAVMVRLHRLLRRCEVQPMMALHSTVLPPANASLRTAVVLTVKNITPAVARTPGAAAASTAIVAEVNEPVAGTPAKAADGAQAVPVSSGRNAPASWHAHARGAPYAPVRVARVLAVHSPRWSVECNGTEVLFADRAMHCLLSHGDSLTLPLLIKRRPRATGEADATVRRVFLSDDDASTSNGAQCPYTDTTCMALANALPSPARAAVVEDRLRTSVSHSERDLFFLQTSCLGPGRVGARPSADEASGGLAFYADKAGQQKEALKTAKQRRCDEVDEERRLCGGPIEHYTPLAIAVAWVREESDVADSREKPNGGDGRLGLREGQVFLFVDPMEHVYQTLAQQHQRQAGQASAATLRPALSTVGAGVSVEQTQQELCEAMLVRYASLKPWQGALVSHVHVPPVVLVAKGEGSDKTVAAPVPVTLRCLSLAPVPLLVTAEALPPCAPHQTFSSPGRVRDGGTRGDPSTSPAASPQLPSPPAAATSGSGVPVLFVGKTVYTFLLMPSEEYEVKFTALALRPGLVDCQRISLSAVSICYLQSSAEKEGDSGADVMRCAEGAQSLPHCGSTPTAVQPLMCTGMTLPSFIRALLNHKTPSAAPRATAHVLLSDPQPCEREISDDDGAQKHSTEKQCGRQRALQSYLAAAACSSVMTLVESYGTRAAELVRQLAPLGPAGSATVSRVMPPIGPALTRVVMVDDQATTLPAIRDGAAATMRKAAPTASPVATASAPLTVATAAMRPHDALRKFFRQLDNFEAELQRARLSNPSDPYTMQYVYRPTVKMAEGSRSRAGYCAANNSFVTPKSVNSGAGGSRSPAMPWFSSSWSTPKTPAAAPLPATDDILPTGARGVAAPENAGGPSVVNMASTTSHKMENFPRPIDVTALSAQGSSSSVRSLPQQSCNDVTEPSSPLHLPAVAFEHRAAEAAFTFDISEAGTPSQGSHVHPRPLRGSDRVQSNECMAEPAAHENSSHRLASATETQINPASLLRRLRPSDVNFAVAAEVKGGTEVVKSEVGVMDPVTPQSPVAIRASATPLHRQGEEQSAVTASLCNPLSPCSAAGTAAASPPGFTSGAATGIPPPSPPSASSSEIDAVAVPTPPTRMRSSGDE</sequence>
<dbReference type="GeneID" id="94172470"/>
<feature type="region of interest" description="Disordered" evidence="1">
    <location>
        <begin position="318"/>
        <end position="342"/>
    </location>
</feature>
<feature type="region of interest" description="Disordered" evidence="1">
    <location>
        <begin position="1818"/>
        <end position="1837"/>
    </location>
</feature>
<dbReference type="RefSeq" id="XP_067692502.1">
    <property type="nucleotide sequence ID" value="XM_067836960.1"/>
</dbReference>
<feature type="compositionally biased region" description="Low complexity" evidence="1">
    <location>
        <begin position="2092"/>
        <end position="2105"/>
    </location>
</feature>
<accession>A0A836KLL9</accession>
<feature type="region of interest" description="Disordered" evidence="1">
    <location>
        <begin position="2263"/>
        <end position="2313"/>
    </location>
</feature>
<feature type="region of interest" description="Disordered" evidence="1">
    <location>
        <begin position="827"/>
        <end position="879"/>
    </location>
</feature>
<proteinExistence type="predicted"/>
<gene>
    <name evidence="2" type="ORF">CUR178_05267</name>
</gene>
<comment type="caution">
    <text evidence="2">The sequence shown here is derived from an EMBL/GenBank/DDBJ whole genome shotgun (WGS) entry which is preliminary data.</text>
</comment>
<protein>
    <recommendedName>
        <fullName evidence="4">ER-Golgi trafficking TRAPP I complex 85 kDa subunit family protein</fullName>
    </recommendedName>
</protein>
<feature type="compositionally biased region" description="Low complexity" evidence="1">
    <location>
        <begin position="2263"/>
        <end position="2272"/>
    </location>
</feature>
<keyword evidence="3" id="KW-1185">Reference proteome</keyword>
<evidence type="ECO:0000313" key="2">
    <source>
        <dbReference type="EMBL" id="KAG5477562.1"/>
    </source>
</evidence>
<evidence type="ECO:0008006" key="4">
    <source>
        <dbReference type="Google" id="ProtNLM"/>
    </source>
</evidence>
<dbReference type="PANTHER" id="PTHR12975">
    <property type="entry name" value="TRANSPORT PROTEIN TRAPP"/>
    <property type="match status" value="1"/>
</dbReference>
<feature type="compositionally biased region" description="Low complexity" evidence="1">
    <location>
        <begin position="126"/>
        <end position="144"/>
    </location>
</feature>
<dbReference type="PANTHER" id="PTHR12975:SF6">
    <property type="entry name" value="TRAFFICKING PROTEIN PARTICLE COMPLEX SUBUNIT 8"/>
    <property type="match status" value="1"/>
</dbReference>
<feature type="compositionally biased region" description="Low complexity" evidence="1">
    <location>
        <begin position="1176"/>
        <end position="1188"/>
    </location>
</feature>
<feature type="region of interest" description="Disordered" evidence="1">
    <location>
        <begin position="1654"/>
        <end position="1692"/>
    </location>
</feature>
<reference evidence="2 3" key="1">
    <citation type="submission" date="2021-02" db="EMBL/GenBank/DDBJ databases">
        <title>Leishmania (Mundinia) enrietti genome sequencing and assembly.</title>
        <authorList>
            <person name="Almutairi H."/>
            <person name="Gatherer D."/>
        </authorList>
    </citation>
    <scope>NUCLEOTIDE SEQUENCE [LARGE SCALE GENOMIC DNA]</scope>
    <source>
        <strain evidence="2">CUR178</strain>
    </source>
</reference>
<dbReference type="Proteomes" id="UP000674179">
    <property type="component" value="Chromosome 25"/>
</dbReference>
<feature type="compositionally biased region" description="Low complexity" evidence="1">
    <location>
        <begin position="333"/>
        <end position="342"/>
    </location>
</feature>
<evidence type="ECO:0000256" key="1">
    <source>
        <dbReference type="SAM" id="MobiDB-lite"/>
    </source>
</evidence>
<feature type="region of interest" description="Disordered" evidence="1">
    <location>
        <begin position="120"/>
        <end position="144"/>
    </location>
</feature>